<dbReference type="Proteomes" id="UP000006813">
    <property type="component" value="Unassembled WGS sequence"/>
</dbReference>
<organism evidence="3 4">
    <name type="scientific">Heterocephalus glaber</name>
    <name type="common">Naked mole rat</name>
    <dbReference type="NCBI Taxonomy" id="10181"/>
    <lineage>
        <taxon>Eukaryota</taxon>
        <taxon>Metazoa</taxon>
        <taxon>Chordata</taxon>
        <taxon>Craniata</taxon>
        <taxon>Vertebrata</taxon>
        <taxon>Euteleostomi</taxon>
        <taxon>Mammalia</taxon>
        <taxon>Eutheria</taxon>
        <taxon>Euarchontoglires</taxon>
        <taxon>Glires</taxon>
        <taxon>Rodentia</taxon>
        <taxon>Hystricomorpha</taxon>
        <taxon>Bathyergidae</taxon>
        <taxon>Heterocephalus</taxon>
    </lineage>
</organism>
<dbReference type="InterPro" id="IPR027417">
    <property type="entry name" value="P-loop_NTPase"/>
</dbReference>
<sequence length="321" mass="35631">MVQKSSMSRGPYPPSQEIPMEKQKSTEHVPPYDVVLSMRPIILVGPSLKGYEVTDMMQKALFDFLKHRDGRISITRAMADISLASALSLNNPSKHVIIEHSNMRSSLAKVQSEIQRIFELARTLQLVALDADTINHPAQLSKTSLAPITVYIDHLPQGGHRAQPAACAKQKQKSTEHVPPYDVVLSMRPIILVGPSLKGYEVTDMMQKALFDFLKHRDGRISITRAMADISLAKCSVLNNPSKHVIIEHSNMRSSLAKVQSEIQRIFELARTLQLVALDADTINHPAQLSKTSLAPITVYIDHLPQGGHRAQPAAWCRGVH</sequence>
<dbReference type="GO" id="GO:0005891">
    <property type="term" value="C:voltage-gated calcium channel complex"/>
    <property type="evidence" value="ECO:0007669"/>
    <property type="project" value="InterPro"/>
</dbReference>
<dbReference type="Gene3D" id="3.40.50.300">
    <property type="entry name" value="P-loop containing nucleotide triphosphate hydrolases"/>
    <property type="match status" value="2"/>
</dbReference>
<feature type="domain" description="Guanylate kinase/L-type calcium channel beta subunit" evidence="2">
    <location>
        <begin position="37"/>
        <end position="210"/>
    </location>
</feature>
<dbReference type="EMBL" id="JH169012">
    <property type="protein sequence ID" value="EHB05713.1"/>
    <property type="molecule type" value="Genomic_DNA"/>
</dbReference>
<dbReference type="SMART" id="SM00072">
    <property type="entry name" value="GuKc"/>
    <property type="match status" value="1"/>
</dbReference>
<proteinExistence type="predicted"/>
<reference evidence="3 4" key="1">
    <citation type="journal article" date="2011" name="Nature">
        <title>Genome sequencing reveals insights into physiology and longevity of the naked mole rat.</title>
        <authorList>
            <person name="Kim E.B."/>
            <person name="Fang X."/>
            <person name="Fushan A.A."/>
            <person name="Huang Z."/>
            <person name="Lobanov A.V."/>
            <person name="Han L."/>
            <person name="Marino S.M."/>
            <person name="Sun X."/>
            <person name="Turanov A.A."/>
            <person name="Yang P."/>
            <person name="Yim S.H."/>
            <person name="Zhao X."/>
            <person name="Kasaikina M.V."/>
            <person name="Stoletzki N."/>
            <person name="Peng C."/>
            <person name="Polak P."/>
            <person name="Xiong Z."/>
            <person name="Kiezun A."/>
            <person name="Zhu Y."/>
            <person name="Chen Y."/>
            <person name="Kryukov G.V."/>
            <person name="Zhang Q."/>
            <person name="Peshkin L."/>
            <person name="Yang L."/>
            <person name="Bronson R.T."/>
            <person name="Buffenstein R."/>
            <person name="Wang B."/>
            <person name="Han C."/>
            <person name="Li Q."/>
            <person name="Chen L."/>
            <person name="Zhao W."/>
            <person name="Sunyaev S.R."/>
            <person name="Park T.J."/>
            <person name="Zhang G."/>
            <person name="Wang J."/>
            <person name="Gladyshev V.N."/>
        </authorList>
    </citation>
    <scope>NUCLEOTIDE SEQUENCE [LARGE SCALE GENOMIC DNA]</scope>
</reference>
<dbReference type="STRING" id="10181.G5B8V2"/>
<dbReference type="InterPro" id="IPR008145">
    <property type="entry name" value="GK/Ca_channel_bsu"/>
</dbReference>
<evidence type="ECO:0000259" key="2">
    <source>
        <dbReference type="SMART" id="SM00072"/>
    </source>
</evidence>
<dbReference type="PANTHER" id="PTHR11824">
    <property type="entry name" value="VOLTAGE-DEPENDENT CALCIUM CHANNEL BETA SUBUNIT"/>
    <property type="match status" value="1"/>
</dbReference>
<name>G5B8V2_HETGA</name>
<gene>
    <name evidence="3" type="ORF">GW7_15247</name>
</gene>
<dbReference type="SUPFAM" id="SSF52540">
    <property type="entry name" value="P-loop containing nucleoside triphosphate hydrolases"/>
    <property type="match status" value="2"/>
</dbReference>
<dbReference type="PRINTS" id="PR01626">
    <property type="entry name" value="LCACHANNELB"/>
</dbReference>
<evidence type="ECO:0000256" key="1">
    <source>
        <dbReference type="SAM" id="MobiDB-lite"/>
    </source>
</evidence>
<dbReference type="AlphaFoldDB" id="G5B8V2"/>
<dbReference type="InParanoid" id="G5B8V2"/>
<evidence type="ECO:0000313" key="4">
    <source>
        <dbReference type="Proteomes" id="UP000006813"/>
    </source>
</evidence>
<protein>
    <submittedName>
        <fullName evidence="3">Voltage-dependent L-type calcium channel subunit beta-1</fullName>
    </submittedName>
</protein>
<accession>G5B8V2</accession>
<dbReference type="InterPro" id="IPR000584">
    <property type="entry name" value="VDCC_L_bsu"/>
</dbReference>
<dbReference type="Pfam" id="PF00625">
    <property type="entry name" value="Guanylate_kin"/>
    <property type="match status" value="2"/>
</dbReference>
<evidence type="ECO:0000313" key="3">
    <source>
        <dbReference type="EMBL" id="EHB05713.1"/>
    </source>
</evidence>
<dbReference type="GO" id="GO:0005245">
    <property type="term" value="F:voltage-gated calcium channel activity"/>
    <property type="evidence" value="ECO:0007669"/>
    <property type="project" value="InterPro"/>
</dbReference>
<feature type="region of interest" description="Disordered" evidence="1">
    <location>
        <begin position="1"/>
        <end position="26"/>
    </location>
</feature>